<dbReference type="SFLD" id="SFLDS00029">
    <property type="entry name" value="Radical_SAM"/>
    <property type="match status" value="1"/>
</dbReference>
<reference evidence="8 9" key="1">
    <citation type="submission" date="2012-01" db="EMBL/GenBank/DDBJ databases">
        <title>The Genome Sequence of Scardovia wiggsiae F0424.</title>
        <authorList>
            <consortium name="The Broad Institute Genome Sequencing Platform"/>
            <person name="Earl A."/>
            <person name="Ward D."/>
            <person name="Feldgarden M."/>
            <person name="Gevers D."/>
            <person name="Izard J."/>
            <person name="Ganesan A."/>
            <person name="Baranova O.V."/>
            <person name="Blanton J.M."/>
            <person name="Tanner A.C."/>
            <person name="Mathney J."/>
            <person name="Dewhirst F.E."/>
            <person name="Young S.K."/>
            <person name="Zeng Q."/>
            <person name="Gargeya S."/>
            <person name="Fitzgerald M."/>
            <person name="Haas B."/>
            <person name="Abouelleil A."/>
            <person name="Alvarado L."/>
            <person name="Arachchi H.M."/>
            <person name="Berlin A."/>
            <person name="Chapman S.B."/>
            <person name="Gearin G."/>
            <person name="Goldberg J."/>
            <person name="Griggs A."/>
            <person name="Gujja S."/>
            <person name="Hansen M."/>
            <person name="Heiman D."/>
            <person name="Howarth C."/>
            <person name="Larimer J."/>
            <person name="Lui A."/>
            <person name="MacDonald P.J.P."/>
            <person name="McCowen C."/>
            <person name="Montmayeur A."/>
            <person name="Murphy C."/>
            <person name="Neiman D."/>
            <person name="Pearson M."/>
            <person name="Priest M."/>
            <person name="Roberts A."/>
            <person name="Saif S."/>
            <person name="Shea T."/>
            <person name="Sisk P."/>
            <person name="Stolte C."/>
            <person name="Sykes S."/>
            <person name="Wortman J."/>
            <person name="Nusbaum C."/>
            <person name="Birren B."/>
        </authorList>
    </citation>
    <scope>NUCLEOTIDE SEQUENCE [LARGE SCALE GENOMIC DNA]</scope>
    <source>
        <strain evidence="8 9">F0424</strain>
    </source>
</reference>
<dbReference type="EMBL" id="AGZS01000003">
    <property type="protein sequence ID" value="EJD64811.1"/>
    <property type="molecule type" value="Genomic_DNA"/>
</dbReference>
<dbReference type="GO" id="GO:0046872">
    <property type="term" value="F:metal ion binding"/>
    <property type="evidence" value="ECO:0007669"/>
    <property type="project" value="UniProtKB-KW"/>
</dbReference>
<dbReference type="RefSeq" id="WP_007147750.1">
    <property type="nucleotide sequence ID" value="NZ_AKCI01000001.1"/>
</dbReference>
<dbReference type="InterPro" id="IPR007197">
    <property type="entry name" value="rSAM"/>
</dbReference>
<keyword evidence="5" id="KW-0408">Iron</keyword>
<dbReference type="Gene3D" id="3.20.20.70">
    <property type="entry name" value="Aldolase class I"/>
    <property type="match status" value="1"/>
</dbReference>
<organism evidence="8 9">
    <name type="scientific">Scardovia wiggsiae F0424</name>
    <dbReference type="NCBI Taxonomy" id="857290"/>
    <lineage>
        <taxon>Bacteria</taxon>
        <taxon>Bacillati</taxon>
        <taxon>Actinomycetota</taxon>
        <taxon>Actinomycetes</taxon>
        <taxon>Bifidobacteriales</taxon>
        <taxon>Bifidobacteriaceae</taxon>
        <taxon>Scardovia</taxon>
    </lineage>
</organism>
<feature type="compositionally biased region" description="Polar residues" evidence="7">
    <location>
        <begin position="46"/>
        <end position="55"/>
    </location>
</feature>
<keyword evidence="9" id="KW-1185">Reference proteome</keyword>
<dbReference type="InterPro" id="IPR058240">
    <property type="entry name" value="rSAM_sf"/>
</dbReference>
<evidence type="ECO:0000256" key="4">
    <source>
        <dbReference type="ARBA" id="ARBA00022723"/>
    </source>
</evidence>
<keyword evidence="3" id="KW-0949">S-adenosyl-L-methionine</keyword>
<feature type="region of interest" description="Disordered" evidence="7">
    <location>
        <begin position="1"/>
        <end position="94"/>
    </location>
</feature>
<keyword evidence="6" id="KW-0411">Iron-sulfur</keyword>
<dbReference type="Pfam" id="PF13353">
    <property type="entry name" value="Fer4_12"/>
    <property type="match status" value="1"/>
</dbReference>
<dbReference type="InterPro" id="IPR012837">
    <property type="entry name" value="NrdG"/>
</dbReference>
<dbReference type="SFLD" id="SFLDG01063">
    <property type="entry name" value="activating_enzymes__group_1"/>
    <property type="match status" value="1"/>
</dbReference>
<evidence type="ECO:0000256" key="1">
    <source>
        <dbReference type="ARBA" id="ARBA00001966"/>
    </source>
</evidence>
<dbReference type="AlphaFoldDB" id="J0X0A9"/>
<feature type="compositionally biased region" description="Basic and acidic residues" evidence="7">
    <location>
        <begin position="63"/>
        <end position="74"/>
    </location>
</feature>
<dbReference type="HOGENOM" id="CLU_089926_2_0_11"/>
<name>J0X0A9_9BIFI</name>
<dbReference type="InterPro" id="IPR013785">
    <property type="entry name" value="Aldolase_TIM"/>
</dbReference>
<comment type="caution">
    <text evidence="8">The sequence shown here is derived from an EMBL/GenBank/DDBJ whole genome shotgun (WGS) entry which is preliminary data.</text>
</comment>
<dbReference type="SFLD" id="SFLDG01066">
    <property type="entry name" value="organic_radical-activating_enz"/>
    <property type="match status" value="1"/>
</dbReference>
<dbReference type="OrthoDB" id="9782387at2"/>
<evidence type="ECO:0000313" key="9">
    <source>
        <dbReference type="Proteomes" id="UP000006415"/>
    </source>
</evidence>
<dbReference type="PANTHER" id="PTHR30352:SF2">
    <property type="entry name" value="ANAEROBIC RIBONUCLEOSIDE-TRIPHOSPHATE REDUCTASE-ACTIVATING PROTEIN"/>
    <property type="match status" value="1"/>
</dbReference>
<evidence type="ECO:0000256" key="5">
    <source>
        <dbReference type="ARBA" id="ARBA00023004"/>
    </source>
</evidence>
<dbReference type="GO" id="GO:0043365">
    <property type="term" value="F:[formate-C-acetyltransferase]-activating enzyme activity"/>
    <property type="evidence" value="ECO:0007669"/>
    <property type="project" value="InterPro"/>
</dbReference>
<keyword evidence="2" id="KW-0004">4Fe-4S</keyword>
<dbReference type="Proteomes" id="UP000006415">
    <property type="component" value="Unassembled WGS sequence"/>
</dbReference>
<gene>
    <name evidence="8" type="ORF">HMPREF9156_00686</name>
</gene>
<accession>J0X0A9</accession>
<dbReference type="InterPro" id="IPR034457">
    <property type="entry name" value="Organic_radical-activating"/>
</dbReference>
<dbReference type="SFLD" id="SFLDF00299">
    <property type="entry name" value="anaerobic_ribonucleoside-triph"/>
    <property type="match status" value="1"/>
</dbReference>
<evidence type="ECO:0000256" key="6">
    <source>
        <dbReference type="ARBA" id="ARBA00023014"/>
    </source>
</evidence>
<sequence>MSGGFRKTKADISLHGGRIAGSSGSGKQAAEESPADGDPSPAQPQPHGSHNSPTSRKQHKQSSHRDFAAGEEGRGPSIPSPLTNNPKAGQWDGRKLSRDMVADYKRFVVTDGEGIRCSLYVSGCPFHCDECYNASIWDFLAGHEYTPALEDRIIADMSLDYVQGLTLLGGEPLLNTPMLLQLTNRIRREFGRTKDIWCWTGYTWEELMRPGETEDKLALLRNVDVLVDGRYIKTLHDSLLQFRGSSNQRIIDVPRSLASGDLALWDKVHDQERFIPEIYGKDRGAAENTENK</sequence>
<dbReference type="GO" id="GO:0051539">
    <property type="term" value="F:4 iron, 4 sulfur cluster binding"/>
    <property type="evidence" value="ECO:0007669"/>
    <property type="project" value="UniProtKB-KW"/>
</dbReference>
<dbReference type="GO" id="GO:0004748">
    <property type="term" value="F:ribonucleoside-diphosphate reductase activity, thioredoxin disulfide as acceptor"/>
    <property type="evidence" value="ECO:0007669"/>
    <property type="project" value="TreeGrafter"/>
</dbReference>
<dbReference type="eggNOG" id="COG0602">
    <property type="taxonomic scope" value="Bacteria"/>
</dbReference>
<proteinExistence type="predicted"/>
<protein>
    <submittedName>
        <fullName evidence="8">Anaerobic ribonucleoside-triphosphate reductase activating protein</fullName>
    </submittedName>
</protein>
<evidence type="ECO:0000256" key="7">
    <source>
        <dbReference type="SAM" id="MobiDB-lite"/>
    </source>
</evidence>
<evidence type="ECO:0000313" key="8">
    <source>
        <dbReference type="EMBL" id="EJD64811.1"/>
    </source>
</evidence>
<comment type="cofactor">
    <cofactor evidence="1">
        <name>[4Fe-4S] cluster</name>
        <dbReference type="ChEBI" id="CHEBI:49883"/>
    </cofactor>
</comment>
<evidence type="ECO:0000256" key="2">
    <source>
        <dbReference type="ARBA" id="ARBA00022485"/>
    </source>
</evidence>
<dbReference type="SUPFAM" id="SSF102114">
    <property type="entry name" value="Radical SAM enzymes"/>
    <property type="match status" value="1"/>
</dbReference>
<keyword evidence="4" id="KW-0479">Metal-binding</keyword>
<evidence type="ECO:0000256" key="3">
    <source>
        <dbReference type="ARBA" id="ARBA00022691"/>
    </source>
</evidence>
<dbReference type="PANTHER" id="PTHR30352">
    <property type="entry name" value="PYRUVATE FORMATE-LYASE-ACTIVATING ENZYME"/>
    <property type="match status" value="1"/>
</dbReference>
<dbReference type="STRING" id="857290.HMPREF9156_00686"/>
<dbReference type="NCBIfam" id="TIGR02491">
    <property type="entry name" value="NrdG"/>
    <property type="match status" value="1"/>
</dbReference>